<dbReference type="InterPro" id="IPR045474">
    <property type="entry name" value="GEVED"/>
</dbReference>
<feature type="domain" description="Secretion system C-terminal sorting" evidence="3">
    <location>
        <begin position="539"/>
        <end position="604"/>
    </location>
</feature>
<dbReference type="GO" id="GO:0005975">
    <property type="term" value="P:carbohydrate metabolic process"/>
    <property type="evidence" value="ECO:0007669"/>
    <property type="project" value="UniProtKB-ARBA"/>
</dbReference>
<dbReference type="RefSeq" id="WP_089874660.1">
    <property type="nucleotide sequence ID" value="NZ_FNBH01000004.1"/>
</dbReference>
<dbReference type="Pfam" id="PF20009">
    <property type="entry name" value="GEVED"/>
    <property type="match status" value="1"/>
</dbReference>
<evidence type="ECO:0000313" key="5">
    <source>
        <dbReference type="EMBL" id="SDG47635.1"/>
    </source>
</evidence>
<feature type="signal peptide" evidence="2">
    <location>
        <begin position="1"/>
        <end position="21"/>
    </location>
</feature>
<dbReference type="PROSITE" id="PS51257">
    <property type="entry name" value="PROKAR_LIPOPROTEIN"/>
    <property type="match status" value="1"/>
</dbReference>
<protein>
    <submittedName>
        <fullName evidence="5">Por secretion system C-terminal sorting domain-containing protein</fullName>
    </submittedName>
</protein>
<dbReference type="GO" id="GO:0004553">
    <property type="term" value="F:hydrolase activity, hydrolyzing O-glycosyl compounds"/>
    <property type="evidence" value="ECO:0007669"/>
    <property type="project" value="UniProtKB-ARBA"/>
</dbReference>
<accession>A0A1G7UJA1</accession>
<evidence type="ECO:0000259" key="3">
    <source>
        <dbReference type="Pfam" id="PF18962"/>
    </source>
</evidence>
<evidence type="ECO:0000313" key="6">
    <source>
        <dbReference type="Proteomes" id="UP000199203"/>
    </source>
</evidence>
<gene>
    <name evidence="5" type="ORF">SAMN05421825_3457</name>
</gene>
<dbReference type="EMBL" id="FNBH01000004">
    <property type="protein sequence ID" value="SDG47635.1"/>
    <property type="molecule type" value="Genomic_DNA"/>
</dbReference>
<dbReference type="InterPro" id="IPR026444">
    <property type="entry name" value="Secre_tail"/>
</dbReference>
<proteinExistence type="predicted"/>
<dbReference type="InterPro" id="IPR013320">
    <property type="entry name" value="ConA-like_dom_sf"/>
</dbReference>
<dbReference type="Proteomes" id="UP000199203">
    <property type="component" value="Unassembled WGS sequence"/>
</dbReference>
<evidence type="ECO:0000256" key="1">
    <source>
        <dbReference type="ARBA" id="ARBA00022729"/>
    </source>
</evidence>
<evidence type="ECO:0000256" key="2">
    <source>
        <dbReference type="SAM" id="SignalP"/>
    </source>
</evidence>
<keyword evidence="6" id="KW-1185">Reference proteome</keyword>
<reference evidence="6" key="1">
    <citation type="submission" date="2016-10" db="EMBL/GenBank/DDBJ databases">
        <authorList>
            <person name="Varghese N."/>
            <person name="Submissions S."/>
        </authorList>
    </citation>
    <scope>NUCLEOTIDE SEQUENCE [LARGE SCALE GENOMIC DNA]</scope>
    <source>
        <strain evidence="6">DSM 19684</strain>
    </source>
</reference>
<feature type="chain" id="PRO_5011678240" evidence="2">
    <location>
        <begin position="22"/>
        <end position="606"/>
    </location>
</feature>
<feature type="domain" description="GEVED" evidence="4">
    <location>
        <begin position="442"/>
        <end position="519"/>
    </location>
</feature>
<evidence type="ECO:0000259" key="4">
    <source>
        <dbReference type="Pfam" id="PF20009"/>
    </source>
</evidence>
<dbReference type="Pfam" id="PF18962">
    <property type="entry name" value="Por_Secre_tail"/>
    <property type="match status" value="1"/>
</dbReference>
<dbReference type="OrthoDB" id="614723at2"/>
<dbReference type="NCBIfam" id="TIGR04183">
    <property type="entry name" value="Por_Secre_tail"/>
    <property type="match status" value="1"/>
</dbReference>
<keyword evidence="1 2" id="KW-0732">Signal</keyword>
<organism evidence="5 6">
    <name type="scientific">Epilithonimonas hungarica</name>
    <dbReference type="NCBI Taxonomy" id="454006"/>
    <lineage>
        <taxon>Bacteria</taxon>
        <taxon>Pseudomonadati</taxon>
        <taxon>Bacteroidota</taxon>
        <taxon>Flavobacteriia</taxon>
        <taxon>Flavobacteriales</taxon>
        <taxon>Weeksellaceae</taxon>
        <taxon>Chryseobacterium group</taxon>
        <taxon>Epilithonimonas</taxon>
    </lineage>
</organism>
<dbReference type="STRING" id="454006.SAMN05421825_3457"/>
<dbReference type="AlphaFoldDB" id="A0A1G7UJA1"/>
<name>A0A1G7UJA1_9FLAO</name>
<sequence>MKKFYLLTAAFFSFINAGISAQSCGTFSSFPFKETFEADSSSRNCWTKQVIGGGNASYDGWIYKKGSAGGVDYNIVNAHSGQLNACTQAAFNSGDAKIRLISPTMDITALQTPTLSFFMGQEAWGIYQNMLNVYYRVSPTAEWKLLKNYFSNVPDWKQQVLNLPEKSAELQVCFEGIIKFGRSNVLDDVVIGNSDSVENYPSACAPSTPSNNFETGTGDLKLLYIANDFNVAAHTNLTLTNIILNTIDKGGIESFDLFLMKSGPDGLPLDIVAGYQTVTPNTVTDLNEREGFTFRKNTFDLPEPVVIEGGAVGARYWLVVKAVNKDEANASFIEATSIRNSGKEAYYSNDGTIWRQTNGGLDGVFTLIGTCTETNPVDNYCTPKFNFSMPIDRVRLGTIDNTSDSEVAYENFSSIKSDVERGKSYPLQIDGQTYDSTSIQAITVFVDWNQNGYLGDAGEIYNIGKIRESNGNTITYQLPIPLTADLGNTRIRIISEVTDYATNACNVFYQGQAEDYTLNVLKENLAVSDVNKESKTTVIYPNPTRHSITLKNSSVMTKAEIFDANGRLLLESAATQIDVSELVSGVYFIKMTYQNGNTETQKLIKQ</sequence>
<dbReference type="Gene3D" id="2.60.120.200">
    <property type="match status" value="1"/>
</dbReference>
<dbReference type="SUPFAM" id="SSF49899">
    <property type="entry name" value="Concanavalin A-like lectins/glucanases"/>
    <property type="match status" value="1"/>
</dbReference>